<evidence type="ECO:0000256" key="4">
    <source>
        <dbReference type="ARBA" id="ARBA00022989"/>
    </source>
</evidence>
<sequence>MPEREDIRRRVLGGGEEPDPRFSLANERTFLAWTRTSLALLAGGIAVGALPSEFLPGTSRLPLSVALLALGLVTAVSAAARWLKVERALRHRRPLPLPGLLPAVSAGVALGALAAAVIFLVSGLGS</sequence>
<evidence type="ECO:0000256" key="3">
    <source>
        <dbReference type="ARBA" id="ARBA00022692"/>
    </source>
</evidence>
<dbReference type="PATRIC" id="fig|883169.3.peg.632"/>
<keyword evidence="3 6" id="KW-0812">Transmembrane</keyword>
<dbReference type="InterPro" id="IPR003807">
    <property type="entry name" value="DUF202"/>
</dbReference>
<keyword evidence="5 6" id="KW-0472">Membrane</keyword>
<dbReference type="GO" id="GO:0005886">
    <property type="term" value="C:plasma membrane"/>
    <property type="evidence" value="ECO:0007669"/>
    <property type="project" value="UniProtKB-SubCell"/>
</dbReference>
<comment type="caution">
    <text evidence="8">The sequence shown here is derived from an EMBL/GenBank/DDBJ whole genome shotgun (WGS) entry which is preliminary data.</text>
</comment>
<dbReference type="Proteomes" id="UP000006078">
    <property type="component" value="Unassembled WGS sequence"/>
</dbReference>
<name>K0YFU3_9CORY</name>
<reference evidence="8 9" key="1">
    <citation type="submission" date="2012-08" db="EMBL/GenBank/DDBJ databases">
        <title>The Genome Sequence of Turicella otitidis ATCC 51513.</title>
        <authorList>
            <consortium name="The Broad Institute Genome Sequencing Platform"/>
            <person name="Earl A."/>
            <person name="Ward D."/>
            <person name="Feldgarden M."/>
            <person name="Gevers D."/>
            <person name="Huys G."/>
            <person name="Walker B."/>
            <person name="Young S.K."/>
            <person name="Zeng Q."/>
            <person name="Gargeya S."/>
            <person name="Fitzgerald M."/>
            <person name="Haas B."/>
            <person name="Abouelleil A."/>
            <person name="Alvarado L."/>
            <person name="Arachchi H.M."/>
            <person name="Berlin A.M."/>
            <person name="Chapman S.B."/>
            <person name="Goldberg J."/>
            <person name="Griggs A."/>
            <person name="Gujja S."/>
            <person name="Hansen M."/>
            <person name="Howarth C."/>
            <person name="Imamovic A."/>
            <person name="Larimer J."/>
            <person name="McCowen C."/>
            <person name="Montmayeur A."/>
            <person name="Murphy C."/>
            <person name="Neiman D."/>
            <person name="Pearson M."/>
            <person name="Priest M."/>
            <person name="Roberts A."/>
            <person name="Saif S."/>
            <person name="Shea T."/>
            <person name="Sisk P."/>
            <person name="Sykes S."/>
            <person name="Wortman J."/>
            <person name="Nusbaum C."/>
            <person name="Birren B."/>
        </authorList>
    </citation>
    <scope>NUCLEOTIDE SEQUENCE [LARGE SCALE GENOMIC DNA]</scope>
    <source>
        <strain evidence="8 9">ATCC 51513</strain>
    </source>
</reference>
<feature type="transmembrane region" description="Helical" evidence="6">
    <location>
        <begin position="95"/>
        <end position="121"/>
    </location>
</feature>
<gene>
    <name evidence="8" type="ORF">HMPREF9719_00662</name>
</gene>
<feature type="domain" description="DUF202" evidence="7">
    <location>
        <begin position="21"/>
        <end position="88"/>
    </location>
</feature>
<dbReference type="EMBL" id="AHAE01000032">
    <property type="protein sequence ID" value="EJZ82437.1"/>
    <property type="molecule type" value="Genomic_DNA"/>
</dbReference>
<dbReference type="PANTHER" id="PTHR34187:SF2">
    <property type="entry name" value="DUF202 DOMAIN-CONTAINING PROTEIN"/>
    <property type="match status" value="1"/>
</dbReference>
<evidence type="ECO:0000256" key="6">
    <source>
        <dbReference type="SAM" id="Phobius"/>
    </source>
</evidence>
<feature type="transmembrane region" description="Helical" evidence="6">
    <location>
        <begin position="30"/>
        <end position="51"/>
    </location>
</feature>
<proteinExistence type="predicted"/>
<dbReference type="eggNOG" id="COG2149">
    <property type="taxonomic scope" value="Bacteria"/>
</dbReference>
<organism evidence="8 9">
    <name type="scientific">Corynebacterium otitidis ATCC 51513</name>
    <dbReference type="NCBI Taxonomy" id="883169"/>
    <lineage>
        <taxon>Bacteria</taxon>
        <taxon>Bacillati</taxon>
        <taxon>Actinomycetota</taxon>
        <taxon>Actinomycetes</taxon>
        <taxon>Mycobacteriales</taxon>
        <taxon>Corynebacteriaceae</taxon>
        <taxon>Corynebacterium</taxon>
    </lineage>
</organism>
<dbReference type="HOGENOM" id="CLU_053359_4_0_11"/>
<dbReference type="InterPro" id="IPR052053">
    <property type="entry name" value="IM_YidH-like"/>
</dbReference>
<dbReference type="Pfam" id="PF02656">
    <property type="entry name" value="DUF202"/>
    <property type="match status" value="1"/>
</dbReference>
<evidence type="ECO:0000313" key="9">
    <source>
        <dbReference type="Proteomes" id="UP000006078"/>
    </source>
</evidence>
<dbReference type="RefSeq" id="WP_004600552.1">
    <property type="nucleotide sequence ID" value="NZ_HF541866.1"/>
</dbReference>
<accession>K0YFU3</accession>
<dbReference type="OrthoDB" id="582337at2"/>
<evidence type="ECO:0000259" key="7">
    <source>
        <dbReference type="Pfam" id="PF02656"/>
    </source>
</evidence>
<keyword evidence="4 6" id="KW-1133">Transmembrane helix</keyword>
<evidence type="ECO:0000256" key="2">
    <source>
        <dbReference type="ARBA" id="ARBA00022475"/>
    </source>
</evidence>
<evidence type="ECO:0000256" key="1">
    <source>
        <dbReference type="ARBA" id="ARBA00004651"/>
    </source>
</evidence>
<dbReference type="STRING" id="29321.AAV33_00290"/>
<evidence type="ECO:0000313" key="8">
    <source>
        <dbReference type="EMBL" id="EJZ82437.1"/>
    </source>
</evidence>
<dbReference type="AlphaFoldDB" id="K0YFU3"/>
<comment type="subcellular location">
    <subcellularLocation>
        <location evidence="1">Cell membrane</location>
        <topology evidence="1">Multi-pass membrane protein</topology>
    </subcellularLocation>
</comment>
<evidence type="ECO:0000256" key="5">
    <source>
        <dbReference type="ARBA" id="ARBA00023136"/>
    </source>
</evidence>
<keyword evidence="9" id="KW-1185">Reference proteome</keyword>
<keyword evidence="2" id="KW-1003">Cell membrane</keyword>
<dbReference type="PANTHER" id="PTHR34187">
    <property type="entry name" value="FGR18P"/>
    <property type="match status" value="1"/>
</dbReference>
<protein>
    <recommendedName>
        <fullName evidence="7">DUF202 domain-containing protein</fullName>
    </recommendedName>
</protein>
<feature type="transmembrane region" description="Helical" evidence="6">
    <location>
        <begin position="63"/>
        <end position="83"/>
    </location>
</feature>